<proteinExistence type="predicted"/>
<evidence type="ECO:0000313" key="2">
    <source>
        <dbReference type="Proteomes" id="UP001490816"/>
    </source>
</evidence>
<organism evidence="1 2">
    <name type="scientific">Ruminococcoides intestinale</name>
    <dbReference type="NCBI Taxonomy" id="3133162"/>
    <lineage>
        <taxon>Bacteria</taxon>
        <taxon>Bacillati</taxon>
        <taxon>Bacillota</taxon>
        <taxon>Clostridia</taxon>
        <taxon>Eubacteriales</taxon>
        <taxon>Oscillospiraceae</taxon>
        <taxon>Ruminococcoides</taxon>
    </lineage>
</organism>
<evidence type="ECO:0000313" key="1">
    <source>
        <dbReference type="EMBL" id="MEQ2470056.1"/>
    </source>
</evidence>
<reference evidence="1 2" key="1">
    <citation type="submission" date="2024-03" db="EMBL/GenBank/DDBJ databases">
        <title>Human intestinal bacterial collection.</title>
        <authorList>
            <person name="Pauvert C."/>
            <person name="Hitch T.C.A."/>
            <person name="Clavel T."/>
        </authorList>
    </citation>
    <scope>NUCLEOTIDE SEQUENCE [LARGE SCALE GENOMIC DNA]</scope>
    <source>
        <strain evidence="1 2">CLA-JM-H38</strain>
    </source>
</reference>
<name>A0ABV1F9L6_9FIRM</name>
<gene>
    <name evidence="1" type="ORF">WMO39_06905</name>
</gene>
<dbReference type="Gene3D" id="3.40.1350.10">
    <property type="match status" value="1"/>
</dbReference>
<dbReference type="SUPFAM" id="SSF52980">
    <property type="entry name" value="Restriction endonuclease-like"/>
    <property type="match status" value="1"/>
</dbReference>
<keyword evidence="2" id="KW-1185">Reference proteome</keyword>
<dbReference type="RefSeq" id="WP_117949730.1">
    <property type="nucleotide sequence ID" value="NZ_JBBMEZ010000016.1"/>
</dbReference>
<dbReference type="EMBL" id="JBBMEZ010000016">
    <property type="protein sequence ID" value="MEQ2470056.1"/>
    <property type="molecule type" value="Genomic_DNA"/>
</dbReference>
<dbReference type="Proteomes" id="UP001490816">
    <property type="component" value="Unassembled WGS sequence"/>
</dbReference>
<dbReference type="InterPro" id="IPR011856">
    <property type="entry name" value="tRNA_endonuc-like_dom_sf"/>
</dbReference>
<accession>A0ABV1F9L6</accession>
<protein>
    <recommendedName>
        <fullName evidence="3">DUF1887 family protein</fullName>
    </recommendedName>
</protein>
<dbReference type="InterPro" id="IPR011335">
    <property type="entry name" value="Restrct_endonuc-II-like"/>
</dbReference>
<sequence length="1001" mass="116420">MKEKYASITTNSTGIIQRLLYEHPLYNYFDASDINVAVIGYTEITAKFIDTALELMQIEGYKVQVLVLSENPDAEKDYLSTRPALNQFISINSTDEKDWGNISFVTAKITKDTINELLIDDENTKYAYFIVDNNDFSNNYLLAQEICECIELTNRKSCIAYVSDEILDNNSLTPLTPDYTVEKLKEYKTLKQMAFNCHLTWNNSENLNIQKLRAQFRQSYNFNSSLANVISIKYKLFSLGIIWSQDSNLYLIAQDFQNYLNSDKNKINKLIQVEHQRWCINLCCNGWKTQRILKNCLNGSIKDKVNKFHPCLVHSDTKLHLNSSEWKQNNFRKWDEASSAELDKLDELDRVSVLIYRELKKQADKNLYPSVDIDSIRALIKDYPVAILPFERYVNTIKGIATKASNRYVLQYEHDKAKFKKSLSTLPSKTAKIINRHLENINTLFFPVFESQRHVNYKLYDAELVKAIPFILTYKTNIKIGVPLNISKYDNSNDMMFSNIATAIKLNPSRITYFIDCNQVDKASLLTSLKYITKGFDIRNLQTYINLIIICKNKASLNEEPLADSLKNISKRIKSIKVIHYEKIRQLKEQLSLVLTTRTFDAIEENNSSMYGLLSGMGFYDELPYYTFDSKNFNFTTCTGCEYFNYINLKNSLKVADIVDLNEANEFLELPELQNDYMYFWKFYRDHEWCWKIMCKAIKEHCEQTDTILRFNTILDTKNLKNFTYIIPQPCYASVNKIMIELKKNNILGEKSKIKFHTTSSCTVELECSQSTKEKFDKVFSNPYMLCDEAKVSFKKYKKEFCVKYDSLIVTNFNATVSSPPFPNEDDKTRIIDNLRTFATKGYIINLKQNPNGYSFCFSSNQIKHLLSNEGLLLEMYIYYSSLFSGFFDEVCSGAEITWNKNVSNEFDLILIKNFKCLIVEIKARTELNQDIYHKLANLTNKVGINAKAVLISDTLEKDYQDNTINEMQRNRGEEYNIITVHKKNDIDNIGKTLRDIWLNA</sequence>
<comment type="caution">
    <text evidence="1">The sequence shown here is derived from an EMBL/GenBank/DDBJ whole genome shotgun (WGS) entry which is preliminary data.</text>
</comment>
<evidence type="ECO:0008006" key="3">
    <source>
        <dbReference type="Google" id="ProtNLM"/>
    </source>
</evidence>